<reference evidence="1 2" key="1">
    <citation type="submission" date="2019-06" db="EMBL/GenBank/DDBJ databases">
        <title>Pac Bio to generate improved reference genome sequences for organisms with transposon mutant libraries (support for FEBA project).</title>
        <authorList>
            <person name="Blow M."/>
        </authorList>
    </citation>
    <scope>NUCLEOTIDE SEQUENCE [LARGE SCALE GENOMIC DNA]</scope>
    <source>
        <strain evidence="1 2">USDA 1844</strain>
    </source>
</reference>
<gene>
    <name evidence="1" type="ORF">BCL32_2360</name>
</gene>
<comment type="caution">
    <text evidence="1">The sequence shown here is derived from an EMBL/GenBank/DDBJ whole genome shotgun (WGS) entry which is preliminary data.</text>
</comment>
<dbReference type="AlphaFoldDB" id="A0A559THG3"/>
<evidence type="ECO:0000313" key="2">
    <source>
        <dbReference type="Proteomes" id="UP000319824"/>
    </source>
</evidence>
<accession>A0A559THG3</accession>
<name>A0A559THG3_9HYPH</name>
<protein>
    <submittedName>
        <fullName evidence="1">Uncharacterized protein</fullName>
    </submittedName>
</protein>
<dbReference type="RefSeq" id="WP_022713084.1">
    <property type="nucleotide sequence ID" value="NZ_ATTQ01000001.1"/>
</dbReference>
<dbReference type="Proteomes" id="UP000319824">
    <property type="component" value="Unassembled WGS sequence"/>
</dbReference>
<organism evidence="1 2">
    <name type="scientific">Rhizobium mongolense USDA 1844</name>
    <dbReference type="NCBI Taxonomy" id="1079460"/>
    <lineage>
        <taxon>Bacteria</taxon>
        <taxon>Pseudomonadati</taxon>
        <taxon>Pseudomonadota</taxon>
        <taxon>Alphaproteobacteria</taxon>
        <taxon>Hyphomicrobiales</taxon>
        <taxon>Rhizobiaceae</taxon>
        <taxon>Rhizobium/Agrobacterium group</taxon>
        <taxon>Rhizobium</taxon>
    </lineage>
</organism>
<sequence>MSLETLHADNSVLTIKIPKGAEGCKSERKTDIKPDDLPCRYARYQSGRRTLFQITGRCLRV</sequence>
<evidence type="ECO:0000313" key="1">
    <source>
        <dbReference type="EMBL" id="TVZ74052.1"/>
    </source>
</evidence>
<dbReference type="EMBL" id="VISO01000002">
    <property type="protein sequence ID" value="TVZ74052.1"/>
    <property type="molecule type" value="Genomic_DNA"/>
</dbReference>
<proteinExistence type="predicted"/>